<feature type="compositionally biased region" description="Acidic residues" evidence="1">
    <location>
        <begin position="171"/>
        <end position="180"/>
    </location>
</feature>
<feature type="region of interest" description="Disordered" evidence="1">
    <location>
        <begin position="171"/>
        <end position="243"/>
    </location>
</feature>
<gene>
    <name evidence="2" type="ORF">HAX54_045601</name>
</gene>
<accession>A0ABS8WG04</accession>
<evidence type="ECO:0000313" key="3">
    <source>
        <dbReference type="Proteomes" id="UP000823775"/>
    </source>
</evidence>
<proteinExistence type="predicted"/>
<name>A0ABS8WG04_DATST</name>
<comment type="caution">
    <text evidence="2">The sequence shown here is derived from an EMBL/GenBank/DDBJ whole genome shotgun (WGS) entry which is preliminary data.</text>
</comment>
<organism evidence="2 3">
    <name type="scientific">Datura stramonium</name>
    <name type="common">Jimsonweed</name>
    <name type="synonym">Common thornapple</name>
    <dbReference type="NCBI Taxonomy" id="4076"/>
    <lineage>
        <taxon>Eukaryota</taxon>
        <taxon>Viridiplantae</taxon>
        <taxon>Streptophyta</taxon>
        <taxon>Embryophyta</taxon>
        <taxon>Tracheophyta</taxon>
        <taxon>Spermatophyta</taxon>
        <taxon>Magnoliopsida</taxon>
        <taxon>eudicotyledons</taxon>
        <taxon>Gunneridae</taxon>
        <taxon>Pentapetalae</taxon>
        <taxon>asterids</taxon>
        <taxon>lamiids</taxon>
        <taxon>Solanales</taxon>
        <taxon>Solanaceae</taxon>
        <taxon>Solanoideae</taxon>
        <taxon>Datureae</taxon>
        <taxon>Datura</taxon>
    </lineage>
</organism>
<feature type="compositionally biased region" description="Low complexity" evidence="1">
    <location>
        <begin position="194"/>
        <end position="206"/>
    </location>
</feature>
<keyword evidence="3" id="KW-1185">Reference proteome</keyword>
<dbReference type="PANTHER" id="PTHR31208">
    <property type="entry name" value="EXPRESSED PROTEIN"/>
    <property type="match status" value="1"/>
</dbReference>
<dbReference type="PANTHER" id="PTHR31208:SF3">
    <property type="entry name" value="OS01G0953500 PROTEIN"/>
    <property type="match status" value="1"/>
</dbReference>
<evidence type="ECO:0000313" key="2">
    <source>
        <dbReference type="EMBL" id="MCE3049725.1"/>
    </source>
</evidence>
<protein>
    <submittedName>
        <fullName evidence="2">Uncharacterized protein</fullName>
    </submittedName>
</protein>
<feature type="compositionally biased region" description="Basic and acidic residues" evidence="1">
    <location>
        <begin position="207"/>
        <end position="243"/>
    </location>
</feature>
<dbReference type="EMBL" id="JACEIK010007091">
    <property type="protein sequence ID" value="MCE3049725.1"/>
    <property type="molecule type" value="Genomic_DNA"/>
</dbReference>
<sequence length="330" mass="36995">MKVPQVDSILKCEIWMLSRAKALMEDQLLGFALVPISSVVGKGKITQDFSLSSTDLFHSPAGIVKLSLFLNTTDPISVSNNPSCSPSSSSSISSEVVLLDRNTSQIVLDPVEYSRIEFPEISLVKENQEMVSQYFDLGGSFLQLAAFHSRHDDQHQQPENDYEMAAINPSEEDDDEELVDDHDSNISPKESTQNSWFLSSSMTSSLSDDRNSAGSSPDKKINDLKNNDNKKVSIKKEDEERKEPHVVFSAPLGNIIKIDAEQSAMQQQIVDMYMRSMQQFTESLAKMKLPLDLDKADQKDHVLQDHGSSSDMNNKRKENSRVFYGSRAFF</sequence>
<reference evidence="2 3" key="1">
    <citation type="journal article" date="2021" name="BMC Genomics">
        <title>Datura genome reveals duplications of psychoactive alkaloid biosynthetic genes and high mutation rate following tissue culture.</title>
        <authorList>
            <person name="Rajewski A."/>
            <person name="Carter-House D."/>
            <person name="Stajich J."/>
            <person name="Litt A."/>
        </authorList>
    </citation>
    <scope>NUCLEOTIDE SEQUENCE [LARGE SCALE GENOMIC DNA]</scope>
    <source>
        <strain evidence="2">AR-01</strain>
    </source>
</reference>
<dbReference type="Proteomes" id="UP000823775">
    <property type="component" value="Unassembled WGS sequence"/>
</dbReference>
<evidence type="ECO:0000256" key="1">
    <source>
        <dbReference type="SAM" id="MobiDB-lite"/>
    </source>
</evidence>